<dbReference type="AlphaFoldDB" id="A0AA40AFH0"/>
<reference evidence="2" key="1">
    <citation type="submission" date="2023-06" db="EMBL/GenBank/DDBJ databases">
        <title>Genome-scale phylogeny and comparative genomics of the fungal order Sordariales.</title>
        <authorList>
            <consortium name="Lawrence Berkeley National Laboratory"/>
            <person name="Hensen N."/>
            <person name="Bonometti L."/>
            <person name="Westerberg I."/>
            <person name="Brannstrom I.O."/>
            <person name="Guillou S."/>
            <person name="Cros-Aarteil S."/>
            <person name="Calhoun S."/>
            <person name="Haridas S."/>
            <person name="Kuo A."/>
            <person name="Mondo S."/>
            <person name="Pangilinan J."/>
            <person name="Riley R."/>
            <person name="Labutti K."/>
            <person name="Andreopoulos B."/>
            <person name="Lipzen A."/>
            <person name="Chen C."/>
            <person name="Yanf M."/>
            <person name="Daum C."/>
            <person name="Ng V."/>
            <person name="Clum A."/>
            <person name="Steindorff A."/>
            <person name="Ohm R."/>
            <person name="Martin F."/>
            <person name="Silar P."/>
            <person name="Natvig D."/>
            <person name="Lalanne C."/>
            <person name="Gautier V."/>
            <person name="Ament-Velasquez S.L."/>
            <person name="Kruys A."/>
            <person name="Hutchinson M.I."/>
            <person name="Powell A.J."/>
            <person name="Barry K."/>
            <person name="Miller A.N."/>
            <person name="Grigoriev I.V."/>
            <person name="Debuchy R."/>
            <person name="Gladieux P."/>
            <person name="Thoren M.H."/>
            <person name="Johannesson H."/>
        </authorList>
    </citation>
    <scope>NUCLEOTIDE SEQUENCE</scope>
    <source>
        <strain evidence="2">SMH4607-1</strain>
    </source>
</reference>
<feature type="compositionally biased region" description="Basic and acidic residues" evidence="1">
    <location>
        <begin position="60"/>
        <end position="76"/>
    </location>
</feature>
<gene>
    <name evidence="2" type="ORF">B0H67DRAFT_579360</name>
</gene>
<sequence length="191" mass="21045">MYRDIHPGAPITERLNQFGHLPVPTSSSGYSSTSLDTSLTSQPQTTAYHPRRTQSQLNLSRDRRTGEHFDTRRENQHNLYRGPDLITPHHRPDPLHLHPACRRGSREAALTPTGVPDACVCVCDVYVGMLAWPCASGTTAMPTQPRAPPDGADVRDTTLIPPHACSTVPLLRLPSPFPRACPFSPTKPKFP</sequence>
<evidence type="ECO:0000313" key="2">
    <source>
        <dbReference type="EMBL" id="KAK0714882.1"/>
    </source>
</evidence>
<protein>
    <submittedName>
        <fullName evidence="2">Uncharacterized protein</fullName>
    </submittedName>
</protein>
<keyword evidence="3" id="KW-1185">Reference proteome</keyword>
<comment type="caution">
    <text evidence="2">The sequence shown here is derived from an EMBL/GenBank/DDBJ whole genome shotgun (WGS) entry which is preliminary data.</text>
</comment>
<name>A0AA40AFH0_9PEZI</name>
<feature type="compositionally biased region" description="Low complexity" evidence="1">
    <location>
        <begin position="24"/>
        <end position="46"/>
    </location>
</feature>
<organism evidence="2 3">
    <name type="scientific">Lasiosphaeris hirsuta</name>
    <dbReference type="NCBI Taxonomy" id="260670"/>
    <lineage>
        <taxon>Eukaryota</taxon>
        <taxon>Fungi</taxon>
        <taxon>Dikarya</taxon>
        <taxon>Ascomycota</taxon>
        <taxon>Pezizomycotina</taxon>
        <taxon>Sordariomycetes</taxon>
        <taxon>Sordariomycetidae</taxon>
        <taxon>Sordariales</taxon>
        <taxon>Lasiosphaeriaceae</taxon>
        <taxon>Lasiosphaeris</taxon>
    </lineage>
</organism>
<dbReference type="EMBL" id="JAUKUA010000004">
    <property type="protein sequence ID" value="KAK0714882.1"/>
    <property type="molecule type" value="Genomic_DNA"/>
</dbReference>
<evidence type="ECO:0000313" key="3">
    <source>
        <dbReference type="Proteomes" id="UP001172102"/>
    </source>
</evidence>
<feature type="region of interest" description="Disordered" evidence="1">
    <location>
        <begin position="138"/>
        <end position="157"/>
    </location>
</feature>
<evidence type="ECO:0000256" key="1">
    <source>
        <dbReference type="SAM" id="MobiDB-lite"/>
    </source>
</evidence>
<proteinExistence type="predicted"/>
<accession>A0AA40AFH0</accession>
<dbReference type="Proteomes" id="UP001172102">
    <property type="component" value="Unassembled WGS sequence"/>
</dbReference>
<feature type="region of interest" description="Disordered" evidence="1">
    <location>
        <begin position="16"/>
        <end position="90"/>
    </location>
</feature>